<evidence type="ECO:0000313" key="2">
    <source>
        <dbReference type="EMBL" id="VAW32429.1"/>
    </source>
</evidence>
<gene>
    <name evidence="2" type="ORF">MNBD_CPR01-347</name>
</gene>
<keyword evidence="1" id="KW-0812">Transmembrane</keyword>
<proteinExistence type="predicted"/>
<accession>A0A3B0V6G4</accession>
<reference evidence="2" key="1">
    <citation type="submission" date="2018-06" db="EMBL/GenBank/DDBJ databases">
        <authorList>
            <person name="Zhirakovskaya E."/>
        </authorList>
    </citation>
    <scope>NUCLEOTIDE SEQUENCE</scope>
</reference>
<feature type="transmembrane region" description="Helical" evidence="1">
    <location>
        <begin position="6"/>
        <end position="30"/>
    </location>
</feature>
<sequence>MKEISAVEICFIITGAVFFVLLLIGIYGAVMHKKVLEIAREVHVKSRHVGGLILNSSDRMSDSFFDRFKKLELSRTEEFSFLRSFLRTEGCLSDYEDSYKQMSHLLNGYNRLLSDVERDISQKEEADKKGPVLLNKIPGLLMRAEEKIIHANHPGKRQLLG</sequence>
<organism evidence="2">
    <name type="scientific">hydrothermal vent metagenome</name>
    <dbReference type="NCBI Taxonomy" id="652676"/>
    <lineage>
        <taxon>unclassified sequences</taxon>
        <taxon>metagenomes</taxon>
        <taxon>ecological metagenomes</taxon>
    </lineage>
</organism>
<name>A0A3B0V6G4_9ZZZZ</name>
<feature type="non-terminal residue" evidence="2">
    <location>
        <position position="161"/>
    </location>
</feature>
<dbReference type="EMBL" id="UOEV01000049">
    <property type="protein sequence ID" value="VAW32429.1"/>
    <property type="molecule type" value="Genomic_DNA"/>
</dbReference>
<keyword evidence="1" id="KW-0472">Membrane</keyword>
<evidence type="ECO:0000256" key="1">
    <source>
        <dbReference type="SAM" id="Phobius"/>
    </source>
</evidence>
<dbReference type="AlphaFoldDB" id="A0A3B0V6G4"/>
<keyword evidence="1" id="KW-1133">Transmembrane helix</keyword>
<protein>
    <submittedName>
        <fullName evidence="2">Uncharacterized protein</fullName>
    </submittedName>
</protein>